<feature type="region of interest" description="Disordered" evidence="1">
    <location>
        <begin position="172"/>
        <end position="251"/>
    </location>
</feature>
<reference evidence="2" key="1">
    <citation type="journal article" date="2018" name="BMC Genomics">
        <title>Comparative genomics of the wheat fungal pathogen Pyrenophora tritici-repentis reveals chromosomal variations and genome plasticity.</title>
        <authorList>
            <person name="Moolhuijzen P."/>
            <person name="See P.T."/>
            <person name="Hane J.K."/>
            <person name="Shi G."/>
            <person name="Liu Z."/>
            <person name="Oliver R.P."/>
            <person name="Moffat C.S."/>
        </authorList>
    </citation>
    <scope>NUCLEOTIDE SEQUENCE [LARGE SCALE GENOMIC DNA]</scope>
    <source>
        <strain evidence="2">M4</strain>
    </source>
</reference>
<reference evidence="5" key="4">
    <citation type="journal article" date="2022" name="Microb. Genom.">
        <title>A global pangenome for the wheat fungal pathogen Pyrenophora tritici-repentis and prediction of effector protein structural homology.</title>
        <authorList>
            <person name="Moolhuijzen P.M."/>
            <person name="See P.T."/>
            <person name="Shi G."/>
            <person name="Powell H.R."/>
            <person name="Cockram J."/>
            <person name="Jorgensen L.N."/>
            <person name="Benslimane H."/>
            <person name="Strelkov S.E."/>
            <person name="Turner J."/>
            <person name="Liu Z."/>
            <person name="Moffat C.S."/>
        </authorList>
    </citation>
    <scope>NUCLEOTIDE SEQUENCE [LARGE SCALE GENOMIC DNA]</scope>
</reference>
<dbReference type="Proteomes" id="UP000249757">
    <property type="component" value="Unassembled WGS sequence"/>
</dbReference>
<accession>A0A2W1DCZ2</accession>
<proteinExistence type="predicted"/>
<evidence type="ECO:0000313" key="4">
    <source>
        <dbReference type="Proteomes" id="UP000245464"/>
    </source>
</evidence>
<reference evidence="3" key="3">
    <citation type="journal article" date="2022" name="bioRxiv">
        <title>A global pangenome for the wheat fungal pathogen Pyrenophora tritici-repentis and prediction of effector protein structural homology.</title>
        <authorList>
            <person name="Moolhuijzen P."/>
            <person name="See P.T."/>
            <person name="Shi G."/>
            <person name="Powell H.R."/>
            <person name="Cockram J."/>
            <person name="Jorgensen L.N."/>
            <person name="Benslimane H."/>
            <person name="Strelkov S.E."/>
            <person name="Turner J."/>
            <person name="Liu Z."/>
            <person name="Moffat C.S."/>
        </authorList>
    </citation>
    <scope>NUCLEOTIDE SEQUENCE</scope>
    <source>
        <strain evidence="3">86-124</strain>
    </source>
</reference>
<dbReference type="EMBL" id="NQIK02000007">
    <property type="protein sequence ID" value="KAF7568029.1"/>
    <property type="molecule type" value="Genomic_DNA"/>
</dbReference>
<feature type="compositionally biased region" description="Basic and acidic residues" evidence="1">
    <location>
        <begin position="227"/>
        <end position="236"/>
    </location>
</feature>
<feature type="compositionally biased region" description="Basic and acidic residues" evidence="1">
    <location>
        <begin position="200"/>
        <end position="219"/>
    </location>
</feature>
<evidence type="ECO:0000256" key="1">
    <source>
        <dbReference type="SAM" id="MobiDB-lite"/>
    </source>
</evidence>
<evidence type="ECO:0000313" key="3">
    <source>
        <dbReference type="EMBL" id="KAI1512189.1"/>
    </source>
</evidence>
<reference evidence="3" key="2">
    <citation type="submission" date="2021-05" db="EMBL/GenBank/DDBJ databases">
        <authorList>
            <person name="Moolhuijzen P.M."/>
            <person name="Moffat C.S."/>
        </authorList>
    </citation>
    <scope>NUCLEOTIDE SEQUENCE</scope>
    <source>
        <strain evidence="3">86-124</strain>
    </source>
</reference>
<comment type="caution">
    <text evidence="2">The sequence shown here is derived from an EMBL/GenBank/DDBJ whole genome shotgun (WGS) entry which is preliminary data.</text>
</comment>
<dbReference type="Proteomes" id="UP000245464">
    <property type="component" value="Chromosome 7"/>
</dbReference>
<evidence type="ECO:0000313" key="2">
    <source>
        <dbReference type="EMBL" id="KAF7568029.1"/>
    </source>
</evidence>
<protein>
    <submittedName>
        <fullName evidence="2">TT-ORF1 multi-domain protein</fullName>
    </submittedName>
</protein>
<evidence type="ECO:0000313" key="5">
    <source>
        <dbReference type="Proteomes" id="UP000249757"/>
    </source>
</evidence>
<dbReference type="AlphaFoldDB" id="A0A2W1DCZ2"/>
<gene>
    <name evidence="3" type="ORF">Ptr86124_009029</name>
    <name evidence="2" type="ORF">PtrM4_126420</name>
</gene>
<sequence>MTKFHFLIASEISPGHHTGYRITSASASDSTTPPVPNPDTPLYTTHRVHSKSPCTKKPFTFTFRTESGSNVIRRSVESCSGHRRIVVESAMNKAVEDLLSKSRDARKSFQLSWHYKAYLTGSNKLNEQKKRVGVTFEIKDGMRYCWDVYEYVVDECDENEAEDPWWRDKEVGKGKGVEVDEEETEDEMMDEEETEDEMVDKEKSREKKDEAGPKIKKEDETDEETENEKIDNRFQDLDLAESTVDVSDEEL</sequence>
<dbReference type="EMBL" id="NRDI02000012">
    <property type="protein sequence ID" value="KAI1512189.1"/>
    <property type="molecule type" value="Genomic_DNA"/>
</dbReference>
<keyword evidence="5" id="KW-1185">Reference proteome</keyword>
<organism evidence="2 4">
    <name type="scientific">Pyrenophora tritici-repentis</name>
    <dbReference type="NCBI Taxonomy" id="45151"/>
    <lineage>
        <taxon>Eukaryota</taxon>
        <taxon>Fungi</taxon>
        <taxon>Dikarya</taxon>
        <taxon>Ascomycota</taxon>
        <taxon>Pezizomycotina</taxon>
        <taxon>Dothideomycetes</taxon>
        <taxon>Pleosporomycetidae</taxon>
        <taxon>Pleosporales</taxon>
        <taxon>Pleosporineae</taxon>
        <taxon>Pleosporaceae</taxon>
        <taxon>Pyrenophora</taxon>
    </lineage>
</organism>
<feature type="compositionally biased region" description="Acidic residues" evidence="1">
    <location>
        <begin position="179"/>
        <end position="199"/>
    </location>
</feature>
<name>A0A2W1DCZ2_9PLEO</name>